<dbReference type="GO" id="GO:0008855">
    <property type="term" value="F:exodeoxyribonuclease VII activity"/>
    <property type="evidence" value="ECO:0007669"/>
    <property type="project" value="UniProtKB-UniRule"/>
</dbReference>
<comment type="caution">
    <text evidence="9">The sequence shown here is derived from an EMBL/GenBank/DDBJ whole genome shotgun (WGS) entry which is preliminary data.</text>
</comment>
<organism evidence="9 10">
    <name type="scientific">Clostridium tarantellae</name>
    <dbReference type="NCBI Taxonomy" id="39493"/>
    <lineage>
        <taxon>Bacteria</taxon>
        <taxon>Bacillati</taxon>
        <taxon>Bacillota</taxon>
        <taxon>Clostridia</taxon>
        <taxon>Eubacteriales</taxon>
        <taxon>Clostridiaceae</taxon>
        <taxon>Clostridium</taxon>
    </lineage>
</organism>
<comment type="similarity">
    <text evidence="5 6">Belongs to the XseA family.</text>
</comment>
<dbReference type="PANTHER" id="PTHR30008">
    <property type="entry name" value="EXODEOXYRIBONUCLEASE 7 LARGE SUBUNIT"/>
    <property type="match status" value="1"/>
</dbReference>
<comment type="catalytic activity">
    <reaction evidence="5 6">
        <text>Exonucleolytic cleavage in either 5'- to 3'- or 3'- to 5'-direction to yield nucleoside 5'-phosphates.</text>
        <dbReference type="EC" id="3.1.11.6"/>
    </reaction>
</comment>
<keyword evidence="4 5" id="KW-0269">Exonuclease</keyword>
<dbReference type="InterPro" id="IPR025824">
    <property type="entry name" value="OB-fold_nuc-bd_dom"/>
</dbReference>
<dbReference type="EMBL" id="WHJC01000020">
    <property type="protein sequence ID" value="MPQ42755.1"/>
    <property type="molecule type" value="Genomic_DNA"/>
</dbReference>
<gene>
    <name evidence="5" type="primary">xseA</name>
    <name evidence="9" type="ORF">GBZ86_03175</name>
</gene>
<evidence type="ECO:0000256" key="6">
    <source>
        <dbReference type="RuleBase" id="RU004355"/>
    </source>
</evidence>
<comment type="subcellular location">
    <subcellularLocation>
        <location evidence="5 6">Cytoplasm</location>
    </subcellularLocation>
</comment>
<keyword evidence="1 5" id="KW-0963">Cytoplasm</keyword>
<dbReference type="InterPro" id="IPR003753">
    <property type="entry name" value="Exonuc_VII_L"/>
</dbReference>
<dbReference type="InterPro" id="IPR020579">
    <property type="entry name" value="Exonuc_VII_lsu_C"/>
</dbReference>
<evidence type="ECO:0000256" key="3">
    <source>
        <dbReference type="ARBA" id="ARBA00022801"/>
    </source>
</evidence>
<dbReference type="Pfam" id="PF02601">
    <property type="entry name" value="Exonuc_VII_L"/>
    <property type="match status" value="1"/>
</dbReference>
<comment type="function">
    <text evidence="5">Bidirectionally degrades single-stranded DNA into large acid-insoluble oligonucleotides, which are then degraded further into small acid-soluble oligonucleotides.</text>
</comment>
<dbReference type="GO" id="GO:0003676">
    <property type="term" value="F:nucleic acid binding"/>
    <property type="evidence" value="ECO:0007669"/>
    <property type="project" value="InterPro"/>
</dbReference>
<comment type="subunit">
    <text evidence="5">Heterooligomer composed of large and small subunits.</text>
</comment>
<dbReference type="GO" id="GO:0009318">
    <property type="term" value="C:exodeoxyribonuclease VII complex"/>
    <property type="evidence" value="ECO:0007669"/>
    <property type="project" value="UniProtKB-UniRule"/>
</dbReference>
<dbReference type="OrthoDB" id="9802795at2"/>
<keyword evidence="10" id="KW-1185">Reference proteome</keyword>
<feature type="domain" description="Exonuclease VII large subunit C-terminal" evidence="7">
    <location>
        <begin position="125"/>
        <end position="324"/>
    </location>
</feature>
<evidence type="ECO:0000259" key="8">
    <source>
        <dbReference type="Pfam" id="PF13742"/>
    </source>
</evidence>
<evidence type="ECO:0000256" key="2">
    <source>
        <dbReference type="ARBA" id="ARBA00022722"/>
    </source>
</evidence>
<evidence type="ECO:0000256" key="4">
    <source>
        <dbReference type="ARBA" id="ARBA00022839"/>
    </source>
</evidence>
<name>A0A6I1MHA0_9CLOT</name>
<dbReference type="GO" id="GO:0005737">
    <property type="term" value="C:cytoplasm"/>
    <property type="evidence" value="ECO:0007669"/>
    <property type="project" value="UniProtKB-SubCell"/>
</dbReference>
<evidence type="ECO:0000313" key="9">
    <source>
        <dbReference type="EMBL" id="MPQ42755.1"/>
    </source>
</evidence>
<proteinExistence type="inferred from homology"/>
<evidence type="ECO:0000313" key="10">
    <source>
        <dbReference type="Proteomes" id="UP000430345"/>
    </source>
</evidence>
<keyword evidence="2 5" id="KW-0540">Nuclease</keyword>
<dbReference type="PANTHER" id="PTHR30008:SF0">
    <property type="entry name" value="EXODEOXYRIBONUCLEASE 7 LARGE SUBUNIT"/>
    <property type="match status" value="1"/>
</dbReference>
<evidence type="ECO:0000256" key="5">
    <source>
        <dbReference type="HAMAP-Rule" id="MF_00378"/>
    </source>
</evidence>
<dbReference type="CDD" id="cd04489">
    <property type="entry name" value="ExoVII_LU_OBF"/>
    <property type="match status" value="1"/>
</dbReference>
<protein>
    <recommendedName>
        <fullName evidence="5">Exodeoxyribonuclease 7 large subunit</fullName>
        <ecNumber evidence="5">3.1.11.6</ecNumber>
    </recommendedName>
    <alternativeName>
        <fullName evidence="5">Exodeoxyribonuclease VII large subunit</fullName>
        <shortName evidence="5">Exonuclease VII large subunit</shortName>
    </alternativeName>
</protein>
<dbReference type="Pfam" id="PF13742">
    <property type="entry name" value="tRNA_anti_2"/>
    <property type="match status" value="1"/>
</dbReference>
<accession>A0A6I1MHA0</accession>
<dbReference type="NCBIfam" id="TIGR00237">
    <property type="entry name" value="xseA"/>
    <property type="match status" value="1"/>
</dbReference>
<dbReference type="EC" id="3.1.11.6" evidence="5"/>
<sequence length="399" mass="45374">MKLKILTVTEVNNYLKKSIDNDFILNNLSVNGEISNLKYHSSGHIYFSLKDDNSKINCIMFRDNAVNLNLKLVEGMKVELKASLSVYIKEGSYQLYCKEIKKIGVGELFEKFEFLKKELKEEGIFNLEYKMNIPKYPKSIGIITSPTGAAIRDIITVIKRRNKLLDMILYPALVQGNEATKTLIEGIKYFNNKKNVDVIIIGRGGGSIEELWAFNDKELAYEIFNSSIPVVSAVGHEVDYTICDFVSDIRAATPSAAAEIVSPHLNNILENIEYIGEKLENFINVKIKNEKNKLNFLGKILQSNDPHIIINEKYNEVNELNRNLKYYLNVKLNKEKNRIEGLNNILMALNPLNTLGRGYALITDLEDNIISNVSNLKNNKNVKIRMKDGIVESEISIKE</sequence>
<dbReference type="Proteomes" id="UP000430345">
    <property type="component" value="Unassembled WGS sequence"/>
</dbReference>
<dbReference type="GO" id="GO:0006308">
    <property type="term" value="P:DNA catabolic process"/>
    <property type="evidence" value="ECO:0007669"/>
    <property type="project" value="UniProtKB-UniRule"/>
</dbReference>
<reference evidence="9 10" key="1">
    <citation type="submission" date="2019-10" db="EMBL/GenBank/DDBJ databases">
        <title>The Genome Sequence of Clostridium tarantellae Isolated from Fish Brain.</title>
        <authorList>
            <person name="Bano L."/>
            <person name="Kiel M."/>
            <person name="Sales G."/>
            <person name="Doxey A.C."/>
            <person name="Mansfield M.J."/>
            <person name="Schiavone M."/>
            <person name="Rossetto O."/>
            <person name="Pirazzini M."/>
            <person name="Dobrindt U."/>
            <person name="Montecucco C."/>
        </authorList>
    </citation>
    <scope>NUCLEOTIDE SEQUENCE [LARGE SCALE GENOMIC DNA]</scope>
    <source>
        <strain evidence="9 10">DSM 3997</strain>
    </source>
</reference>
<feature type="domain" description="OB-fold nucleic acid binding" evidence="8">
    <location>
        <begin position="6"/>
        <end position="100"/>
    </location>
</feature>
<dbReference type="AlphaFoldDB" id="A0A6I1MHA0"/>
<keyword evidence="3 5" id="KW-0378">Hydrolase</keyword>
<evidence type="ECO:0000256" key="1">
    <source>
        <dbReference type="ARBA" id="ARBA00022490"/>
    </source>
</evidence>
<dbReference type="RefSeq" id="WP_152887667.1">
    <property type="nucleotide sequence ID" value="NZ_WHJC01000020.1"/>
</dbReference>
<dbReference type="HAMAP" id="MF_00378">
    <property type="entry name" value="Exonuc_7_L"/>
    <property type="match status" value="1"/>
</dbReference>
<evidence type="ECO:0000259" key="7">
    <source>
        <dbReference type="Pfam" id="PF02601"/>
    </source>
</evidence>